<dbReference type="SUPFAM" id="SSF46785">
    <property type="entry name" value="Winged helix' DNA-binding domain"/>
    <property type="match status" value="1"/>
</dbReference>
<dbReference type="PANTHER" id="PTHR30136:SF35">
    <property type="entry name" value="HTH-TYPE TRANSCRIPTIONAL REGULATOR RV1719"/>
    <property type="match status" value="1"/>
</dbReference>
<dbReference type="PROSITE" id="PS51078">
    <property type="entry name" value="ICLR_ED"/>
    <property type="match status" value="1"/>
</dbReference>
<dbReference type="InterPro" id="IPR036390">
    <property type="entry name" value="WH_DNA-bd_sf"/>
</dbReference>
<dbReference type="InterPro" id="IPR036388">
    <property type="entry name" value="WH-like_DNA-bd_sf"/>
</dbReference>
<dbReference type="SUPFAM" id="SSF55781">
    <property type="entry name" value="GAF domain-like"/>
    <property type="match status" value="1"/>
</dbReference>
<dbReference type="InterPro" id="IPR050707">
    <property type="entry name" value="HTH_MetabolicPath_Reg"/>
</dbReference>
<dbReference type="Pfam" id="PF01614">
    <property type="entry name" value="IclR_C"/>
    <property type="match status" value="1"/>
</dbReference>
<sequence length="270" mass="28976">MQKVRVSRKTPQYPIEAVDNALQLIELLRDHGSVRLKDAAAELGVSPSTAHRLLAMLIYRGFAERARGRGYVPGPALGAGPAGHGRISELRALAQPLLEELAATMRETVNLMVRVGGEVRFLTTIEGSKPVRVGDRQGAVLPAHRASAGKAMLARLDPIELERLYSGEAATARRLDEPEYAALVRELGFVRERGFAANFEGTEEGVSALGMAITNADGDVVCGISVAIPQSRFREVFDAGLLGETARTAKLLEERLSEVAGGAGLDRDKQ</sequence>
<dbReference type="InterPro" id="IPR005471">
    <property type="entry name" value="Tscrpt_reg_IclR_N"/>
</dbReference>
<keyword evidence="3" id="KW-0804">Transcription</keyword>
<comment type="caution">
    <text evidence="6">The sequence shown here is derived from an EMBL/GenBank/DDBJ whole genome shotgun (WGS) entry which is preliminary data.</text>
</comment>
<dbReference type="PROSITE" id="PS51077">
    <property type="entry name" value="HTH_ICLR"/>
    <property type="match status" value="1"/>
</dbReference>
<dbReference type="InterPro" id="IPR001034">
    <property type="entry name" value="DeoR_HTH"/>
</dbReference>
<reference evidence="6 7" key="1">
    <citation type="submission" date="2020-04" db="EMBL/GenBank/DDBJ databases">
        <title>Paeniglutamicibacter sp. ANT13_2, a novel actinomycete isolated from sediment in Antarctica.</title>
        <authorList>
            <person name="Sakdapetsiri C."/>
            <person name="Pinyakong O."/>
        </authorList>
    </citation>
    <scope>NUCLEOTIDE SEQUENCE [LARGE SCALE GENOMIC DNA]</scope>
    <source>
        <strain evidence="6 7">ANT13_2</strain>
    </source>
</reference>
<proteinExistence type="predicted"/>
<dbReference type="Proteomes" id="UP000746595">
    <property type="component" value="Unassembled WGS sequence"/>
</dbReference>
<evidence type="ECO:0000313" key="6">
    <source>
        <dbReference type="EMBL" id="NKG19590.1"/>
    </source>
</evidence>
<organism evidence="6 7">
    <name type="scientific">Paeniglutamicibacter terrestris</name>
    <dbReference type="NCBI Taxonomy" id="2723403"/>
    <lineage>
        <taxon>Bacteria</taxon>
        <taxon>Bacillati</taxon>
        <taxon>Actinomycetota</taxon>
        <taxon>Actinomycetes</taxon>
        <taxon>Micrococcales</taxon>
        <taxon>Micrococcaceae</taxon>
        <taxon>Paeniglutamicibacter</taxon>
    </lineage>
</organism>
<gene>
    <name evidence="6" type="ORF">HED64_02565</name>
</gene>
<dbReference type="Gene3D" id="3.30.450.40">
    <property type="match status" value="1"/>
</dbReference>
<accession>A0ABX1G1N6</accession>
<evidence type="ECO:0000313" key="7">
    <source>
        <dbReference type="Proteomes" id="UP000746595"/>
    </source>
</evidence>
<keyword evidence="2" id="KW-0238">DNA-binding</keyword>
<dbReference type="Pfam" id="PF09339">
    <property type="entry name" value="HTH_IclR"/>
    <property type="match status" value="1"/>
</dbReference>
<feature type="domain" description="IclR-ED" evidence="5">
    <location>
        <begin position="75"/>
        <end position="258"/>
    </location>
</feature>
<dbReference type="Gene3D" id="1.10.10.10">
    <property type="entry name" value="Winged helix-like DNA-binding domain superfamily/Winged helix DNA-binding domain"/>
    <property type="match status" value="1"/>
</dbReference>
<keyword evidence="7" id="KW-1185">Reference proteome</keyword>
<dbReference type="RefSeq" id="WP_168150524.1">
    <property type="nucleotide sequence ID" value="NZ_JAAWVT010000001.1"/>
</dbReference>
<dbReference type="SMART" id="SM00346">
    <property type="entry name" value="HTH_ICLR"/>
    <property type="match status" value="1"/>
</dbReference>
<protein>
    <submittedName>
        <fullName evidence="6">IclR family transcriptional regulator</fullName>
    </submittedName>
</protein>
<feature type="domain" description="HTH iclR-type" evidence="4">
    <location>
        <begin position="15"/>
        <end position="75"/>
    </location>
</feature>
<dbReference type="EMBL" id="JAAWVT010000001">
    <property type="protein sequence ID" value="NKG19590.1"/>
    <property type="molecule type" value="Genomic_DNA"/>
</dbReference>
<name>A0ABX1G1N6_9MICC</name>
<evidence type="ECO:0000256" key="2">
    <source>
        <dbReference type="ARBA" id="ARBA00023125"/>
    </source>
</evidence>
<evidence type="ECO:0000259" key="5">
    <source>
        <dbReference type="PROSITE" id="PS51078"/>
    </source>
</evidence>
<evidence type="ECO:0000256" key="1">
    <source>
        <dbReference type="ARBA" id="ARBA00023015"/>
    </source>
</evidence>
<keyword evidence="1" id="KW-0805">Transcription regulation</keyword>
<evidence type="ECO:0000259" key="4">
    <source>
        <dbReference type="PROSITE" id="PS51077"/>
    </source>
</evidence>
<evidence type="ECO:0000256" key="3">
    <source>
        <dbReference type="ARBA" id="ARBA00023163"/>
    </source>
</evidence>
<dbReference type="SMART" id="SM00420">
    <property type="entry name" value="HTH_DEOR"/>
    <property type="match status" value="1"/>
</dbReference>
<dbReference type="InterPro" id="IPR029016">
    <property type="entry name" value="GAF-like_dom_sf"/>
</dbReference>
<dbReference type="PANTHER" id="PTHR30136">
    <property type="entry name" value="HELIX-TURN-HELIX TRANSCRIPTIONAL REGULATOR, ICLR FAMILY"/>
    <property type="match status" value="1"/>
</dbReference>
<dbReference type="InterPro" id="IPR014757">
    <property type="entry name" value="Tscrpt_reg_IclR_C"/>
</dbReference>